<feature type="domain" description="Alpha-amylase C-terminal" evidence="15">
    <location>
        <begin position="422"/>
        <end position="511"/>
    </location>
</feature>
<evidence type="ECO:0000256" key="1">
    <source>
        <dbReference type="ARBA" id="ARBA00000548"/>
    </source>
</evidence>
<name>A0A9Q1C0Z8_HOLLE</name>
<evidence type="ECO:0000256" key="6">
    <source>
        <dbReference type="ARBA" id="ARBA00022723"/>
    </source>
</evidence>
<keyword evidence="14" id="KW-0732">Signal</keyword>
<dbReference type="Pfam" id="PF02806">
    <property type="entry name" value="Alpha-amylase_C"/>
    <property type="match status" value="1"/>
</dbReference>
<proteinExistence type="inferred from homology"/>
<dbReference type="Pfam" id="PF00128">
    <property type="entry name" value="Alpha-amylase"/>
    <property type="match status" value="1"/>
</dbReference>
<sequence>MKVLLLLALVVMVHGQYKNPNTVDGRTAMVHLFEWPWAAIANECETFLGPYGFGGVQISPPYEHRVIFSPEWDTDVKRPWYEAYQPISYKLHSRRGTREDLIDMVQRCNNVGVRIYADVVFNHMCGGDAGVNYGTAGSYADAGNYNFPEVPYTRHQFNVPKGTCPSGDGEVNNYQDAYNVRNCNLVGLLDLDTSLESVQQSAADYLNDLINIGVAGFRVDTAKHMWPNHIQAVMAKLDNLNTAFFPANTRPFIALEVIDQNSGEAVTADEYSSFARVTDFIYGSTVSEVFRDGGSNKIANMQSFGSWGVKLSDPDGLVFIDNHDNQRGHGGGGRLLTHKDPKFYKLAVAYMLSWPHGFPRVMSSYSFSLDWEGPPHDGEFNIILPTFNSDETCSGNWICEHRWRVIRHMIQWRNVAGNEPVQNWWSNGYQQAAYSRGNKAFIALNRDYSPINDNLYTGLPDGTYCNLARSDFNPTTGACSGETATVSGGYASVYVDNNSDDPLFIIHVGAMVGGSGTTPTTTQSGGSTTTTGAPVEGYARTVIFIHKSTVSGQDLFIRGGIDHNQRGGCTSYSDTSACALPIVHRIEGTNDKFNRWKSGDDYLDWYGPEDDQGADADGTPMVWTTNDPGYSAIVDNDGYGYSDMNKWGEHYWLVDVNMDCSKTEDGWFELKAFLKGGEGWESDRNQMGSCGGSAGGSKPYTSGNHFARCGYINKFTFNGNDCQIDNFT</sequence>
<evidence type="ECO:0000256" key="7">
    <source>
        <dbReference type="ARBA" id="ARBA00022801"/>
    </source>
</evidence>
<dbReference type="Proteomes" id="UP001152320">
    <property type="component" value="Chromosome 9"/>
</dbReference>
<feature type="chain" id="PRO_5040142434" description="Alpha-amylase" evidence="14">
    <location>
        <begin position="16"/>
        <end position="728"/>
    </location>
</feature>
<keyword evidence="11 13" id="KW-0326">Glycosidase</keyword>
<dbReference type="EMBL" id="JAIZAY010000009">
    <property type="protein sequence ID" value="KAJ8036626.1"/>
    <property type="molecule type" value="Genomic_DNA"/>
</dbReference>
<evidence type="ECO:0000256" key="11">
    <source>
        <dbReference type="ARBA" id="ARBA00023295"/>
    </source>
</evidence>
<comment type="catalytic activity">
    <reaction evidence="1 13">
        <text>Endohydrolysis of (1-&gt;4)-alpha-D-glucosidic linkages in polysaccharides containing three or more (1-&gt;4)-alpha-linked D-glucose units.</text>
        <dbReference type="EC" id="3.2.1.1"/>
    </reaction>
</comment>
<dbReference type="GO" id="GO:0046872">
    <property type="term" value="F:metal ion binding"/>
    <property type="evidence" value="ECO:0007669"/>
    <property type="project" value="UniProtKB-KW"/>
</dbReference>
<evidence type="ECO:0000256" key="9">
    <source>
        <dbReference type="ARBA" id="ARBA00023214"/>
    </source>
</evidence>
<dbReference type="Gene3D" id="2.60.40.1180">
    <property type="entry name" value="Golgi alpha-mannosidase II"/>
    <property type="match status" value="1"/>
</dbReference>
<dbReference type="SMART" id="SM00642">
    <property type="entry name" value="Aamy"/>
    <property type="match status" value="1"/>
</dbReference>
<evidence type="ECO:0000313" key="18">
    <source>
        <dbReference type="Proteomes" id="UP001152320"/>
    </source>
</evidence>
<feature type="signal peptide" evidence="14">
    <location>
        <begin position="1"/>
        <end position="15"/>
    </location>
</feature>
<dbReference type="PANTHER" id="PTHR43447">
    <property type="entry name" value="ALPHA-AMYLASE"/>
    <property type="match status" value="1"/>
</dbReference>
<evidence type="ECO:0000256" key="12">
    <source>
        <dbReference type="RuleBase" id="RU003615"/>
    </source>
</evidence>
<keyword evidence="8" id="KW-0106">Calcium</keyword>
<comment type="cofactor">
    <cofactor evidence="3">
        <name>chloride</name>
        <dbReference type="ChEBI" id="CHEBI:17996"/>
    </cofactor>
</comment>
<evidence type="ECO:0000256" key="14">
    <source>
        <dbReference type="SAM" id="SignalP"/>
    </source>
</evidence>
<dbReference type="InterPro" id="IPR013780">
    <property type="entry name" value="Glyco_hydro_b"/>
</dbReference>
<dbReference type="InterPro" id="IPR006048">
    <property type="entry name" value="A-amylase/branching_C"/>
</dbReference>
<dbReference type="InterPro" id="IPR006046">
    <property type="entry name" value="Alpha_amylase"/>
</dbReference>
<evidence type="ECO:0000259" key="16">
    <source>
        <dbReference type="SMART" id="SM00642"/>
    </source>
</evidence>
<evidence type="ECO:0000256" key="2">
    <source>
        <dbReference type="ARBA" id="ARBA00001913"/>
    </source>
</evidence>
<keyword evidence="6" id="KW-0479">Metal-binding</keyword>
<comment type="similarity">
    <text evidence="4 12">Belongs to the glycosyl hydrolase 13 family.</text>
</comment>
<evidence type="ECO:0000256" key="13">
    <source>
        <dbReference type="RuleBase" id="RU361134"/>
    </source>
</evidence>
<dbReference type="CDD" id="cd11317">
    <property type="entry name" value="AmyAc_bac_euk_AmyA"/>
    <property type="match status" value="1"/>
</dbReference>
<dbReference type="SUPFAM" id="SSF51445">
    <property type="entry name" value="(Trans)glycosidases"/>
    <property type="match status" value="1"/>
</dbReference>
<feature type="domain" description="Glycosyl hydrolase family 13 catalytic" evidence="16">
    <location>
        <begin position="27"/>
        <end position="413"/>
    </location>
</feature>
<protein>
    <recommendedName>
        <fullName evidence="5 13">Alpha-amylase</fullName>
        <ecNumber evidence="5 13">3.2.1.1</ecNumber>
    </recommendedName>
</protein>
<dbReference type="SUPFAM" id="SSF51011">
    <property type="entry name" value="Glycosyl hydrolase domain"/>
    <property type="match status" value="1"/>
</dbReference>
<keyword evidence="10 13" id="KW-0119">Carbohydrate metabolism</keyword>
<evidence type="ECO:0000256" key="10">
    <source>
        <dbReference type="ARBA" id="ARBA00023277"/>
    </source>
</evidence>
<keyword evidence="18" id="KW-1185">Reference proteome</keyword>
<dbReference type="PRINTS" id="PR00110">
    <property type="entry name" value="ALPHAAMYLASE"/>
</dbReference>
<keyword evidence="9" id="KW-0868">Chloride</keyword>
<dbReference type="EC" id="3.2.1.1" evidence="5 13"/>
<dbReference type="SMART" id="SM00632">
    <property type="entry name" value="Aamy_C"/>
    <property type="match status" value="1"/>
</dbReference>
<comment type="cofactor">
    <cofactor evidence="2">
        <name>Ca(2+)</name>
        <dbReference type="ChEBI" id="CHEBI:29108"/>
    </cofactor>
</comment>
<dbReference type="InterPro" id="IPR031319">
    <property type="entry name" value="A-amylase_C"/>
</dbReference>
<keyword evidence="7 13" id="KW-0378">Hydrolase</keyword>
<dbReference type="AlphaFoldDB" id="A0A9Q1C0Z8"/>
<dbReference type="InterPro" id="IPR006047">
    <property type="entry name" value="GH13_cat_dom"/>
</dbReference>
<comment type="caution">
    <text evidence="17">The sequence shown here is derived from an EMBL/GenBank/DDBJ whole genome shotgun (WGS) entry which is preliminary data.</text>
</comment>
<reference evidence="17" key="1">
    <citation type="submission" date="2021-10" db="EMBL/GenBank/DDBJ databases">
        <title>Tropical sea cucumber genome reveals ecological adaptation and Cuvierian tubules defense mechanism.</title>
        <authorList>
            <person name="Chen T."/>
        </authorList>
    </citation>
    <scope>NUCLEOTIDE SEQUENCE</scope>
    <source>
        <strain evidence="17">Nanhai2018</strain>
        <tissue evidence="17">Muscle</tissue>
    </source>
</reference>
<dbReference type="GO" id="GO:0005975">
    <property type="term" value="P:carbohydrate metabolic process"/>
    <property type="evidence" value="ECO:0007669"/>
    <property type="project" value="InterPro"/>
</dbReference>
<dbReference type="InterPro" id="IPR017853">
    <property type="entry name" value="GH"/>
</dbReference>
<organism evidence="17 18">
    <name type="scientific">Holothuria leucospilota</name>
    <name type="common">Black long sea cucumber</name>
    <name type="synonym">Mertensiothuria leucospilota</name>
    <dbReference type="NCBI Taxonomy" id="206669"/>
    <lineage>
        <taxon>Eukaryota</taxon>
        <taxon>Metazoa</taxon>
        <taxon>Echinodermata</taxon>
        <taxon>Eleutherozoa</taxon>
        <taxon>Echinozoa</taxon>
        <taxon>Holothuroidea</taxon>
        <taxon>Aspidochirotacea</taxon>
        <taxon>Aspidochirotida</taxon>
        <taxon>Holothuriidae</taxon>
        <taxon>Holothuria</taxon>
    </lineage>
</organism>
<accession>A0A9Q1C0Z8</accession>
<dbReference type="Gene3D" id="3.20.20.80">
    <property type="entry name" value="Glycosidases"/>
    <property type="match status" value="1"/>
</dbReference>
<evidence type="ECO:0000256" key="4">
    <source>
        <dbReference type="ARBA" id="ARBA00008061"/>
    </source>
</evidence>
<evidence type="ECO:0000256" key="5">
    <source>
        <dbReference type="ARBA" id="ARBA00012595"/>
    </source>
</evidence>
<evidence type="ECO:0000256" key="3">
    <source>
        <dbReference type="ARBA" id="ARBA00001923"/>
    </source>
</evidence>
<gene>
    <name evidence="17" type="ORF">HOLleu_20656</name>
</gene>
<dbReference type="OrthoDB" id="550577at2759"/>
<evidence type="ECO:0000256" key="8">
    <source>
        <dbReference type="ARBA" id="ARBA00022837"/>
    </source>
</evidence>
<evidence type="ECO:0000313" key="17">
    <source>
        <dbReference type="EMBL" id="KAJ8036626.1"/>
    </source>
</evidence>
<evidence type="ECO:0000259" key="15">
    <source>
        <dbReference type="SMART" id="SM00632"/>
    </source>
</evidence>
<dbReference type="GO" id="GO:0004556">
    <property type="term" value="F:alpha-amylase activity"/>
    <property type="evidence" value="ECO:0007669"/>
    <property type="project" value="UniProtKB-UniRule"/>
</dbReference>